<keyword evidence="1" id="KW-1133">Transmembrane helix</keyword>
<dbReference type="PANTHER" id="PTHR38592:SF3">
    <property type="entry name" value="BLL4819 PROTEIN"/>
    <property type="match status" value="1"/>
</dbReference>
<feature type="transmembrane region" description="Helical" evidence="1">
    <location>
        <begin position="34"/>
        <end position="53"/>
    </location>
</feature>
<name>A0A2T9K4K0_9CAUL</name>
<feature type="transmembrane region" description="Helical" evidence="1">
    <location>
        <begin position="152"/>
        <end position="172"/>
    </location>
</feature>
<evidence type="ECO:0000313" key="2">
    <source>
        <dbReference type="EMBL" id="PVM90909.1"/>
    </source>
</evidence>
<protein>
    <recommendedName>
        <fullName evidence="4">OpgC protein</fullName>
    </recommendedName>
</protein>
<feature type="transmembrane region" description="Helical" evidence="1">
    <location>
        <begin position="96"/>
        <end position="115"/>
    </location>
</feature>
<feature type="transmembrane region" description="Helical" evidence="1">
    <location>
        <begin position="325"/>
        <end position="342"/>
    </location>
</feature>
<evidence type="ECO:0000313" key="3">
    <source>
        <dbReference type="Proteomes" id="UP000245073"/>
    </source>
</evidence>
<feature type="transmembrane region" description="Helical" evidence="1">
    <location>
        <begin position="354"/>
        <end position="379"/>
    </location>
</feature>
<keyword evidence="1" id="KW-0812">Transmembrane</keyword>
<feature type="transmembrane region" description="Helical" evidence="1">
    <location>
        <begin position="291"/>
        <end position="313"/>
    </location>
</feature>
<feature type="transmembrane region" description="Helical" evidence="1">
    <location>
        <begin position="242"/>
        <end position="271"/>
    </location>
</feature>
<evidence type="ECO:0000256" key="1">
    <source>
        <dbReference type="SAM" id="Phobius"/>
    </source>
</evidence>
<dbReference type="InterPro" id="IPR014550">
    <property type="entry name" value="UCP028704_OpgC"/>
</dbReference>
<reference evidence="2 3" key="1">
    <citation type="submission" date="2018-04" db="EMBL/GenBank/DDBJ databases">
        <title>The genome sequence of Caulobacter sp. 744.</title>
        <authorList>
            <person name="Gao J."/>
            <person name="Sun J."/>
        </authorList>
    </citation>
    <scope>NUCLEOTIDE SEQUENCE [LARGE SCALE GENOMIC DNA]</scope>
    <source>
        <strain evidence="2 3">774</strain>
    </source>
</reference>
<evidence type="ECO:0008006" key="4">
    <source>
        <dbReference type="Google" id="ProtNLM"/>
    </source>
</evidence>
<dbReference type="AlphaFoldDB" id="A0A2T9K4K0"/>
<keyword evidence="3" id="KW-1185">Reference proteome</keyword>
<sequence length="409" mass="43282">MSISDDPRKLHRKLSRSWGVTGGRIHLIDAVRGYCLVNIFVNHIGAGVLTHLSPSNVGFSDSAELFVFLAGMSAYLSSSGLAPAQRFDKFWRRAGTLYLCNLVLIAFSLAGLLLLRRFVDPALMQQRAVLDALAGNGLAIDLAHLAGLRQSVGFSMVLRLYVALMLAAPLLVWAASRRWWLAVAVALPVWALAGHFKLVLHDSLTGAPLALTILPWTLIFACGVAAAAALKQGVRVPRSPWLVAGAAGVVLSYLLLIAAAPHAPTVVAWAAGRNEHFWLGASKSFQSPLRVLHALSLVYLAIVLARAPVVRLLHAAGGDSLLARLGRRSLPVFVASSIYATLANELVNLANLKWGAASAGALATEAALVGAGLAAMAWMAGPGPARWARALAELRAARAPVESREPLSA</sequence>
<feature type="transmembrane region" description="Helical" evidence="1">
    <location>
        <begin position="179"/>
        <end position="200"/>
    </location>
</feature>
<feature type="transmembrane region" description="Helical" evidence="1">
    <location>
        <begin position="65"/>
        <end position="84"/>
    </location>
</feature>
<dbReference type="EMBL" id="QDKQ01000033">
    <property type="protein sequence ID" value="PVM90909.1"/>
    <property type="molecule type" value="Genomic_DNA"/>
</dbReference>
<feature type="transmembrane region" description="Helical" evidence="1">
    <location>
        <begin position="206"/>
        <end position="230"/>
    </location>
</feature>
<accession>A0A2T9K4K0</accession>
<organism evidence="2 3">
    <name type="scientific">Caulobacter endophyticus</name>
    <dbReference type="NCBI Taxonomy" id="2172652"/>
    <lineage>
        <taxon>Bacteria</taxon>
        <taxon>Pseudomonadati</taxon>
        <taxon>Pseudomonadota</taxon>
        <taxon>Alphaproteobacteria</taxon>
        <taxon>Caulobacterales</taxon>
        <taxon>Caulobacteraceae</taxon>
        <taxon>Caulobacter</taxon>
    </lineage>
</organism>
<gene>
    <name evidence="2" type="ORF">DDF67_08075</name>
</gene>
<proteinExistence type="predicted"/>
<comment type="caution">
    <text evidence="2">The sequence shown here is derived from an EMBL/GenBank/DDBJ whole genome shotgun (WGS) entry which is preliminary data.</text>
</comment>
<dbReference type="PANTHER" id="PTHR38592">
    <property type="entry name" value="BLL4819 PROTEIN"/>
    <property type="match status" value="1"/>
</dbReference>
<dbReference type="Pfam" id="PF10129">
    <property type="entry name" value="OpgC_C"/>
    <property type="match status" value="1"/>
</dbReference>
<keyword evidence="1" id="KW-0472">Membrane</keyword>
<dbReference type="Proteomes" id="UP000245073">
    <property type="component" value="Unassembled WGS sequence"/>
</dbReference>